<sequence length="134" mass="15106">MMNNFSVHLHNCINNKFEFFVFSAPVHFFTSFLSLPLSSFCHFAFSNSSLQFLAASRVSGHCFAVPTKSTAMQARIWCIFQLCALIIADFLRSISQPISLLNNISAVSRSANYCYNQSPQLLAHFAMLSEEEHV</sequence>
<gene>
    <name evidence="1" type="ORF">Tcan_04610</name>
</gene>
<proteinExistence type="predicted"/>
<reference evidence="1 2" key="1">
    <citation type="submission" date="2014-11" db="EMBL/GenBank/DDBJ databases">
        <title>Genetic blueprint of the zoonotic pathogen Toxocara canis.</title>
        <authorList>
            <person name="Zhu X.-Q."/>
            <person name="Korhonen P.K."/>
            <person name="Cai H."/>
            <person name="Young N.D."/>
            <person name="Nejsum P."/>
            <person name="von Samson-Himmelstjerna G."/>
            <person name="Boag P.R."/>
            <person name="Tan P."/>
            <person name="Li Q."/>
            <person name="Min J."/>
            <person name="Yang Y."/>
            <person name="Wang X."/>
            <person name="Fang X."/>
            <person name="Hall R.S."/>
            <person name="Hofmann A."/>
            <person name="Sternberg P.W."/>
            <person name="Jex A.R."/>
            <person name="Gasser R.B."/>
        </authorList>
    </citation>
    <scope>NUCLEOTIDE SEQUENCE [LARGE SCALE GENOMIC DNA]</scope>
    <source>
        <strain evidence="1">PN_DK_2014</strain>
    </source>
</reference>
<evidence type="ECO:0000313" key="2">
    <source>
        <dbReference type="Proteomes" id="UP000031036"/>
    </source>
</evidence>
<organism evidence="1 2">
    <name type="scientific">Toxocara canis</name>
    <name type="common">Canine roundworm</name>
    <dbReference type="NCBI Taxonomy" id="6265"/>
    <lineage>
        <taxon>Eukaryota</taxon>
        <taxon>Metazoa</taxon>
        <taxon>Ecdysozoa</taxon>
        <taxon>Nematoda</taxon>
        <taxon>Chromadorea</taxon>
        <taxon>Rhabditida</taxon>
        <taxon>Spirurina</taxon>
        <taxon>Ascaridomorpha</taxon>
        <taxon>Ascaridoidea</taxon>
        <taxon>Toxocaridae</taxon>
        <taxon>Toxocara</taxon>
    </lineage>
</organism>
<dbReference type="Proteomes" id="UP000031036">
    <property type="component" value="Unassembled WGS sequence"/>
</dbReference>
<accession>A0A0B2W272</accession>
<comment type="caution">
    <text evidence="1">The sequence shown here is derived from an EMBL/GenBank/DDBJ whole genome shotgun (WGS) entry which is preliminary data.</text>
</comment>
<name>A0A0B2W272_TOXCA</name>
<keyword evidence="2" id="KW-1185">Reference proteome</keyword>
<evidence type="ECO:0000313" key="1">
    <source>
        <dbReference type="EMBL" id="KHN87712.1"/>
    </source>
</evidence>
<protein>
    <submittedName>
        <fullName evidence="1">Uncharacterized protein</fullName>
    </submittedName>
</protein>
<dbReference type="AlphaFoldDB" id="A0A0B2W272"/>
<dbReference type="EMBL" id="JPKZ01000349">
    <property type="protein sequence ID" value="KHN87712.1"/>
    <property type="molecule type" value="Genomic_DNA"/>
</dbReference>